<dbReference type="SUPFAM" id="SSF52980">
    <property type="entry name" value="Restriction endonuclease-like"/>
    <property type="match status" value="1"/>
</dbReference>
<dbReference type="InterPro" id="IPR008538">
    <property type="entry name" value="Uma2"/>
</dbReference>
<dbReference type="InterPro" id="IPR012296">
    <property type="entry name" value="Nuclease_put_TT1808"/>
</dbReference>
<dbReference type="PANTHER" id="PTHR34107:SF2">
    <property type="entry name" value="SLL0888 PROTEIN"/>
    <property type="match status" value="1"/>
</dbReference>
<feature type="domain" description="Putative restriction endonuclease" evidence="1">
    <location>
        <begin position="12"/>
        <end position="194"/>
    </location>
</feature>
<dbReference type="Proteomes" id="UP000441797">
    <property type="component" value="Unassembled WGS sequence"/>
</dbReference>
<accession>A0A6N8FWC7</accession>
<keyword evidence="3" id="KW-1185">Reference proteome</keyword>
<dbReference type="Pfam" id="PF05685">
    <property type="entry name" value="Uma2"/>
    <property type="match status" value="1"/>
</dbReference>
<reference evidence="2 3" key="1">
    <citation type="journal article" date="2019" name="Front. Microbiol.">
        <title>Genomic Features for Desiccation Tolerance and Sugar Biosynthesis in the Extremophile Gloeocapsopsis sp. UTEX B3054.</title>
        <authorList>
            <person name="Urrejola C."/>
            <person name="Alcorta J."/>
            <person name="Salas L."/>
            <person name="Vasquez M."/>
            <person name="Polz M.F."/>
            <person name="Vicuna R."/>
            <person name="Diez B."/>
        </authorList>
    </citation>
    <scope>NUCLEOTIDE SEQUENCE [LARGE SCALE GENOMIC DNA]</scope>
    <source>
        <strain evidence="2 3">1H9</strain>
    </source>
</reference>
<proteinExistence type="predicted"/>
<protein>
    <recommendedName>
        <fullName evidence="1">Putative restriction endonuclease domain-containing protein</fullName>
    </recommendedName>
</protein>
<evidence type="ECO:0000313" key="3">
    <source>
        <dbReference type="Proteomes" id="UP000441797"/>
    </source>
</evidence>
<evidence type="ECO:0000259" key="1">
    <source>
        <dbReference type="Pfam" id="PF05685"/>
    </source>
</evidence>
<gene>
    <name evidence="2" type="ORF">BWI75_11280</name>
</gene>
<dbReference type="EMBL" id="NAPY01000015">
    <property type="protein sequence ID" value="MUL36912.1"/>
    <property type="molecule type" value="Genomic_DNA"/>
</dbReference>
<dbReference type="Gene3D" id="3.90.1570.10">
    <property type="entry name" value="tt1808, chain A"/>
    <property type="match status" value="1"/>
</dbReference>
<dbReference type="RefSeq" id="WP_105218615.1">
    <property type="nucleotide sequence ID" value="NZ_CAWNSU010000128.1"/>
</dbReference>
<name>A0A6N8FWC7_9CHRO</name>
<comment type="caution">
    <text evidence="2">The sequence shown here is derived from an EMBL/GenBank/DDBJ whole genome shotgun (WGS) entry which is preliminary data.</text>
</comment>
<dbReference type="OrthoDB" id="428427at2"/>
<sequence length="204" mass="23452">MIQSLPERMSFAEFVEWYPDNGKRYELHNGIVIEMQPTGSHELIAGFLAEELTLAIRTAKLPYTIPRTCLLKPRLPDSGYQPDVVVLNRTILIDEPLWEKASTIQYGKTVPLVIEVVSTNWQDDYAHKLVEYEAMGIPEYWIVDFRALGAVRYIGKPKQPTITVCQLIEGEYQIQRFIANQRLNSTIFPELDLTTDMIFQAAEM</sequence>
<dbReference type="AlphaFoldDB" id="A0A6N8FWC7"/>
<evidence type="ECO:0000313" key="2">
    <source>
        <dbReference type="EMBL" id="MUL36912.1"/>
    </source>
</evidence>
<dbReference type="PANTHER" id="PTHR34107">
    <property type="entry name" value="SLL0198 PROTEIN-RELATED"/>
    <property type="match status" value="1"/>
</dbReference>
<dbReference type="CDD" id="cd06260">
    <property type="entry name" value="DUF820-like"/>
    <property type="match status" value="1"/>
</dbReference>
<organism evidence="2 3">
    <name type="scientific">Gloeocapsopsis dulcis AAB1 = 1H9</name>
    <dbReference type="NCBI Taxonomy" id="1433147"/>
    <lineage>
        <taxon>Bacteria</taxon>
        <taxon>Bacillati</taxon>
        <taxon>Cyanobacteriota</taxon>
        <taxon>Cyanophyceae</taxon>
        <taxon>Oscillatoriophycideae</taxon>
        <taxon>Chroococcales</taxon>
        <taxon>Chroococcaceae</taxon>
        <taxon>Gloeocapsopsis</taxon>
        <taxon>Gloeocapsopsis dulcis</taxon>
    </lineage>
</organism>
<dbReference type="InterPro" id="IPR011335">
    <property type="entry name" value="Restrct_endonuc-II-like"/>
</dbReference>